<reference evidence="1" key="1">
    <citation type="submission" date="2022-08" db="EMBL/GenBank/DDBJ databases">
        <authorList>
            <person name="Deng Y."/>
            <person name="Han X.-F."/>
            <person name="Zhang Y.-Q."/>
        </authorList>
    </citation>
    <scope>NUCLEOTIDE SEQUENCE</scope>
    <source>
        <strain evidence="1">CPCC 205763</strain>
    </source>
</reference>
<dbReference type="RefSeq" id="WP_259509010.1">
    <property type="nucleotide sequence ID" value="NZ_JANLCM010000002.1"/>
</dbReference>
<dbReference type="EMBL" id="JANLCM010000002">
    <property type="protein sequence ID" value="MCS5719518.1"/>
    <property type="molecule type" value="Genomic_DNA"/>
</dbReference>
<sequence>MKKFLWLIAGVGIGFLVAHQFNQTAKGKQFFNEFDKKTKEFSDSLIDGYREREAELRAAIAGK</sequence>
<comment type="caution">
    <text evidence="1">The sequence shown here is derived from an EMBL/GenBank/DDBJ whole genome shotgun (WGS) entry which is preliminary data.</text>
</comment>
<organism evidence="1 2">
    <name type="scientific">Herbiconiux aconitum</name>
    <dbReference type="NCBI Taxonomy" id="2970913"/>
    <lineage>
        <taxon>Bacteria</taxon>
        <taxon>Bacillati</taxon>
        <taxon>Actinomycetota</taxon>
        <taxon>Actinomycetes</taxon>
        <taxon>Micrococcales</taxon>
        <taxon>Microbacteriaceae</taxon>
        <taxon>Herbiconiux</taxon>
    </lineage>
</organism>
<gene>
    <name evidence="1" type="ORF">N1027_15375</name>
</gene>
<accession>A0ABT2GTH2</accession>
<evidence type="ECO:0008006" key="3">
    <source>
        <dbReference type="Google" id="ProtNLM"/>
    </source>
</evidence>
<evidence type="ECO:0000313" key="2">
    <source>
        <dbReference type="Proteomes" id="UP001165584"/>
    </source>
</evidence>
<dbReference type="Proteomes" id="UP001165584">
    <property type="component" value="Unassembled WGS sequence"/>
</dbReference>
<protein>
    <recommendedName>
        <fullName evidence="3">YtxH domain-containing protein</fullName>
    </recommendedName>
</protein>
<evidence type="ECO:0000313" key="1">
    <source>
        <dbReference type="EMBL" id="MCS5719518.1"/>
    </source>
</evidence>
<name>A0ABT2GTH2_9MICO</name>
<proteinExistence type="predicted"/>
<keyword evidence="2" id="KW-1185">Reference proteome</keyword>